<dbReference type="PANTHER" id="PTHR30163:SF8">
    <property type="entry name" value="LYTIC MUREIN TRANSGLYCOSYLASE"/>
    <property type="match status" value="1"/>
</dbReference>
<dbReference type="InterPro" id="IPR023346">
    <property type="entry name" value="Lysozyme-like_dom_sf"/>
</dbReference>
<gene>
    <name evidence="3" type="ORF">AOZ06_23475</name>
</gene>
<dbReference type="STRING" id="860235.AOZ06_23475"/>
<reference evidence="3 4" key="1">
    <citation type="submission" date="2015-07" db="EMBL/GenBank/DDBJ databases">
        <title>Genome sequencing of Kibdelosporangium phytohabitans.</title>
        <authorList>
            <person name="Qin S."/>
            <person name="Xing K."/>
        </authorList>
    </citation>
    <scope>NUCLEOTIDE SEQUENCE [LARGE SCALE GENOMIC DNA]</scope>
    <source>
        <strain evidence="3 4">KLBMP1111</strain>
    </source>
</reference>
<dbReference type="PRINTS" id="PR01217">
    <property type="entry name" value="PRICHEXTENSN"/>
</dbReference>
<keyword evidence="2" id="KW-0472">Membrane</keyword>
<evidence type="ECO:0000256" key="1">
    <source>
        <dbReference type="SAM" id="MobiDB-lite"/>
    </source>
</evidence>
<sequence>MRRTASHPLGHELQSRWNTDTIRCMPFPRGPKWTIPAAVITASAVLLAITSAGAAGRFDQSQPLAGTFAVPPRPMEAAKPPQPASQSAQSREDEKADDADALAPGPVVPVVFAGNIPAGVLSAYRAARDRVDQAQPGCHLPLELLEAIGKVETNHARNGQIDKHGTTLTPILGPALDGIGFARIPDTEGGRLDGDAVWDRAVGPMQFIPATWQNWSSDGNGDNVADPHNVHDAAVAAGRYLCADNRDLATEDGLDRAILSYNNSESYRVLIRAWMTAYANGTTAVPDTVVPAGYVPETPKTPAGEVKAPVTPSTPPPPAQPPVATPPPVPPATGTQPTPPPTTTPPPNSTPPPSTTPPPTTPPPTTPPPTGTPPLDESPLEPVLDVVCDVTGVVDEVVDEVVDSLTGEQARQRKCDDPAQQPTSASSSQTATASSTDPAEQSAAGS</sequence>
<feature type="transmembrane region" description="Helical" evidence="2">
    <location>
        <begin position="33"/>
        <end position="55"/>
    </location>
</feature>
<name>A0A0N9I1E5_9PSEU</name>
<feature type="compositionally biased region" description="Low complexity" evidence="1">
    <location>
        <begin position="418"/>
        <end position="439"/>
    </location>
</feature>
<dbReference type="GO" id="GO:0009253">
    <property type="term" value="P:peptidoglycan catabolic process"/>
    <property type="evidence" value="ECO:0007669"/>
    <property type="project" value="TreeGrafter"/>
</dbReference>
<keyword evidence="4" id="KW-1185">Reference proteome</keyword>
<proteinExistence type="predicted"/>
<dbReference type="EMBL" id="CP012752">
    <property type="protein sequence ID" value="ALG09474.1"/>
    <property type="molecule type" value="Genomic_DNA"/>
</dbReference>
<feature type="compositionally biased region" description="Pro residues" evidence="1">
    <location>
        <begin position="312"/>
        <end position="372"/>
    </location>
</feature>
<dbReference type="SUPFAM" id="SSF53955">
    <property type="entry name" value="Lysozyme-like"/>
    <property type="match status" value="1"/>
</dbReference>
<dbReference type="CDD" id="cd13399">
    <property type="entry name" value="Slt35-like"/>
    <property type="match status" value="1"/>
</dbReference>
<keyword evidence="2" id="KW-0812">Transmembrane</keyword>
<feature type="region of interest" description="Disordered" evidence="1">
    <location>
        <begin position="296"/>
        <end position="384"/>
    </location>
</feature>
<evidence type="ECO:0000313" key="3">
    <source>
        <dbReference type="EMBL" id="ALG09474.1"/>
    </source>
</evidence>
<dbReference type="Proteomes" id="UP000063699">
    <property type="component" value="Chromosome"/>
</dbReference>
<evidence type="ECO:0000313" key="4">
    <source>
        <dbReference type="Proteomes" id="UP000063699"/>
    </source>
</evidence>
<protein>
    <recommendedName>
        <fullName evidence="5">Transglycosylase SLT domain-containing protein</fullName>
    </recommendedName>
</protein>
<feature type="region of interest" description="Disordered" evidence="1">
    <location>
        <begin position="405"/>
        <end position="446"/>
    </location>
</feature>
<keyword evidence="2" id="KW-1133">Transmembrane helix</keyword>
<organism evidence="3 4">
    <name type="scientific">Kibdelosporangium phytohabitans</name>
    <dbReference type="NCBI Taxonomy" id="860235"/>
    <lineage>
        <taxon>Bacteria</taxon>
        <taxon>Bacillati</taxon>
        <taxon>Actinomycetota</taxon>
        <taxon>Actinomycetes</taxon>
        <taxon>Pseudonocardiales</taxon>
        <taxon>Pseudonocardiaceae</taxon>
        <taxon>Kibdelosporangium</taxon>
    </lineage>
</organism>
<dbReference type="InterPro" id="IPR043426">
    <property type="entry name" value="MltB-like"/>
</dbReference>
<dbReference type="KEGG" id="kphy:AOZ06_23475"/>
<feature type="region of interest" description="Disordered" evidence="1">
    <location>
        <begin position="65"/>
        <end position="102"/>
    </location>
</feature>
<evidence type="ECO:0000256" key="2">
    <source>
        <dbReference type="SAM" id="Phobius"/>
    </source>
</evidence>
<accession>A0A0N9I1E5</accession>
<dbReference type="PANTHER" id="PTHR30163">
    <property type="entry name" value="MEMBRANE-BOUND LYTIC MUREIN TRANSGLYCOSYLASE B"/>
    <property type="match status" value="1"/>
</dbReference>
<dbReference type="Gene3D" id="1.10.530.10">
    <property type="match status" value="1"/>
</dbReference>
<evidence type="ECO:0008006" key="5">
    <source>
        <dbReference type="Google" id="ProtNLM"/>
    </source>
</evidence>
<dbReference type="GO" id="GO:0008933">
    <property type="term" value="F:peptidoglycan lytic transglycosylase activity"/>
    <property type="evidence" value="ECO:0007669"/>
    <property type="project" value="TreeGrafter"/>
</dbReference>
<dbReference type="AlphaFoldDB" id="A0A0N9I1E5"/>